<dbReference type="Gene3D" id="3.30.70.270">
    <property type="match status" value="1"/>
</dbReference>
<feature type="coiled-coil region" evidence="1">
    <location>
        <begin position="154"/>
        <end position="181"/>
    </location>
</feature>
<dbReference type="InterPro" id="IPR013656">
    <property type="entry name" value="PAS_4"/>
</dbReference>
<dbReference type="Pfam" id="PF00990">
    <property type="entry name" value="GGDEF"/>
    <property type="match status" value="1"/>
</dbReference>
<dbReference type="CDD" id="cd01949">
    <property type="entry name" value="GGDEF"/>
    <property type="match status" value="1"/>
</dbReference>
<keyword evidence="1" id="KW-0175">Coiled coil</keyword>
<sequence>MRASPGPDYEAVFDETPAPLLLMTPDLVIVRANRARLEATCTTLEATVGKHLFDIFPGNPDDPAADGVRNLRASLAQARETRLPQTMAIQKYDIPLPDGTYEERFWSPRNVPILDDDGEVAFLLHRADDITEYVRHREPTGRESARESRWRHRVEEVEADLLRRTRELTELNLQLREARDALALQALHDPLTGLLVRSVLLDRLAHSLSRLDRHPGGVAVLFVDLDGLKDVNDTHGHAAGDTLITSAARRLRSAVRPSDAVARFGGDEFVVVTDELGSGDATALAGAVAERLLAALGEPCTVAPGVVVQPSASIGIAVADSSGPTGVVDPAATGGGRQHAGAAGRPSADRLVSWADSAMYDAKRAGRRRYRVYTPTGSEAPRERRTAG</sequence>
<dbReference type="SUPFAM" id="SSF55785">
    <property type="entry name" value="PYP-like sensor domain (PAS domain)"/>
    <property type="match status" value="1"/>
</dbReference>
<evidence type="ECO:0000256" key="2">
    <source>
        <dbReference type="SAM" id="MobiDB-lite"/>
    </source>
</evidence>
<accession>A0A0A0BCD1</accession>
<dbReference type="InterPro" id="IPR000160">
    <property type="entry name" value="GGDEF_dom"/>
</dbReference>
<reference evidence="4 5" key="1">
    <citation type="submission" date="2013-10" db="EMBL/GenBank/DDBJ databases">
        <authorList>
            <person name="Wang G."/>
            <person name="Zhuang W."/>
        </authorList>
    </citation>
    <scope>NUCLEOTIDE SEQUENCE [LARGE SCALE GENOMIC DNA]</scope>
    <source>
        <strain evidence="4 5">DSM 20118</strain>
    </source>
</reference>
<dbReference type="SUPFAM" id="SSF55073">
    <property type="entry name" value="Nucleotide cyclase"/>
    <property type="match status" value="1"/>
</dbReference>
<dbReference type="Gene3D" id="3.30.450.20">
    <property type="entry name" value="PAS domain"/>
    <property type="match status" value="1"/>
</dbReference>
<proteinExistence type="predicted"/>
<dbReference type="OrthoDB" id="3278283at2"/>
<dbReference type="Proteomes" id="UP000029833">
    <property type="component" value="Unassembled WGS sequence"/>
</dbReference>
<dbReference type="EMBL" id="AXNT01000012">
    <property type="protein sequence ID" value="KGM03519.1"/>
    <property type="molecule type" value="Genomic_DNA"/>
</dbReference>
<dbReference type="InterPro" id="IPR043128">
    <property type="entry name" value="Rev_trsase/Diguanyl_cyclase"/>
</dbReference>
<evidence type="ECO:0000313" key="4">
    <source>
        <dbReference type="EMBL" id="KGM03519.1"/>
    </source>
</evidence>
<evidence type="ECO:0000313" key="5">
    <source>
        <dbReference type="Proteomes" id="UP000029833"/>
    </source>
</evidence>
<evidence type="ECO:0000256" key="1">
    <source>
        <dbReference type="SAM" id="Coils"/>
    </source>
</evidence>
<dbReference type="STRING" id="1408250.Q760_02550"/>
<dbReference type="InterPro" id="IPR035965">
    <property type="entry name" value="PAS-like_dom_sf"/>
</dbReference>
<organism evidence="4 5">
    <name type="scientific">Cellulomonas cellasea DSM 20118</name>
    <dbReference type="NCBI Taxonomy" id="1408250"/>
    <lineage>
        <taxon>Bacteria</taxon>
        <taxon>Bacillati</taxon>
        <taxon>Actinomycetota</taxon>
        <taxon>Actinomycetes</taxon>
        <taxon>Micrococcales</taxon>
        <taxon>Cellulomonadaceae</taxon>
        <taxon>Cellulomonas</taxon>
    </lineage>
</organism>
<dbReference type="InterPro" id="IPR052155">
    <property type="entry name" value="Biofilm_reg_signaling"/>
</dbReference>
<dbReference type="PROSITE" id="PS50887">
    <property type="entry name" value="GGDEF"/>
    <property type="match status" value="1"/>
</dbReference>
<dbReference type="AlphaFoldDB" id="A0A0A0BCD1"/>
<dbReference type="RefSeq" id="WP_052103503.1">
    <property type="nucleotide sequence ID" value="NZ_AXNT01000012.1"/>
</dbReference>
<comment type="caution">
    <text evidence="4">The sequence shown here is derived from an EMBL/GenBank/DDBJ whole genome shotgun (WGS) entry which is preliminary data.</text>
</comment>
<evidence type="ECO:0000259" key="3">
    <source>
        <dbReference type="PROSITE" id="PS50887"/>
    </source>
</evidence>
<protein>
    <submittedName>
        <fullName evidence="4">Protein phosphatase</fullName>
    </submittedName>
</protein>
<dbReference type="PANTHER" id="PTHR44757:SF2">
    <property type="entry name" value="BIOFILM ARCHITECTURE MAINTENANCE PROTEIN MBAA"/>
    <property type="match status" value="1"/>
</dbReference>
<dbReference type="SMART" id="SM00267">
    <property type="entry name" value="GGDEF"/>
    <property type="match status" value="1"/>
</dbReference>
<dbReference type="InterPro" id="IPR029787">
    <property type="entry name" value="Nucleotide_cyclase"/>
</dbReference>
<dbReference type="Pfam" id="PF08448">
    <property type="entry name" value="PAS_4"/>
    <property type="match status" value="1"/>
</dbReference>
<dbReference type="NCBIfam" id="TIGR00254">
    <property type="entry name" value="GGDEF"/>
    <property type="match status" value="1"/>
</dbReference>
<feature type="region of interest" description="Disordered" evidence="2">
    <location>
        <begin position="329"/>
        <end position="348"/>
    </location>
</feature>
<keyword evidence="5" id="KW-1185">Reference proteome</keyword>
<gene>
    <name evidence="4" type="ORF">Q760_02550</name>
</gene>
<dbReference type="PANTHER" id="PTHR44757">
    <property type="entry name" value="DIGUANYLATE CYCLASE DGCP"/>
    <property type="match status" value="1"/>
</dbReference>
<name>A0A0A0BCD1_9CELL</name>
<feature type="domain" description="GGDEF" evidence="3">
    <location>
        <begin position="216"/>
        <end position="375"/>
    </location>
</feature>